<accession>A0AAN9CMJ1</accession>
<sequence>MMGDREACLFLPVAPAGTWIKHFLSTPKHSLEEASHSDHWSSHPFCTRKRLVVALLVVLALVVMLLLLLLNYYCIVVWHMCHEEESVVTIFQNTTPELEKQD</sequence>
<gene>
    <name evidence="2" type="ORF">R3I93_014410</name>
</gene>
<dbReference type="Proteomes" id="UP001364617">
    <property type="component" value="Unassembled WGS sequence"/>
</dbReference>
<evidence type="ECO:0000313" key="3">
    <source>
        <dbReference type="Proteomes" id="UP001364617"/>
    </source>
</evidence>
<comment type="caution">
    <text evidence="2">The sequence shown here is derived from an EMBL/GenBank/DDBJ whole genome shotgun (WGS) entry which is preliminary data.</text>
</comment>
<keyword evidence="1" id="KW-1133">Transmembrane helix</keyword>
<organism evidence="2 3">
    <name type="scientific">Phoxinus phoxinus</name>
    <name type="common">Eurasian minnow</name>
    <dbReference type="NCBI Taxonomy" id="58324"/>
    <lineage>
        <taxon>Eukaryota</taxon>
        <taxon>Metazoa</taxon>
        <taxon>Chordata</taxon>
        <taxon>Craniata</taxon>
        <taxon>Vertebrata</taxon>
        <taxon>Euteleostomi</taxon>
        <taxon>Actinopterygii</taxon>
        <taxon>Neopterygii</taxon>
        <taxon>Teleostei</taxon>
        <taxon>Ostariophysi</taxon>
        <taxon>Cypriniformes</taxon>
        <taxon>Leuciscidae</taxon>
        <taxon>Phoxininae</taxon>
        <taxon>Phoxinus</taxon>
    </lineage>
</organism>
<keyword evidence="1" id="KW-0472">Membrane</keyword>
<dbReference type="AlphaFoldDB" id="A0AAN9CMJ1"/>
<feature type="transmembrane region" description="Helical" evidence="1">
    <location>
        <begin position="51"/>
        <end position="73"/>
    </location>
</feature>
<evidence type="ECO:0000313" key="2">
    <source>
        <dbReference type="EMBL" id="KAK7143241.1"/>
    </source>
</evidence>
<dbReference type="EMBL" id="JAYKXH010000015">
    <property type="protein sequence ID" value="KAK7143241.1"/>
    <property type="molecule type" value="Genomic_DNA"/>
</dbReference>
<keyword evidence="3" id="KW-1185">Reference proteome</keyword>
<reference evidence="2 3" key="1">
    <citation type="submission" date="2024-02" db="EMBL/GenBank/DDBJ databases">
        <title>Chromosome-level genome assembly of the Eurasian Minnow (Phoxinus phoxinus).</title>
        <authorList>
            <person name="Oriowo T.O."/>
            <person name="Martin S."/>
            <person name="Stange M."/>
            <person name="Chrysostomakis Y."/>
            <person name="Brown T."/>
            <person name="Winkler S."/>
            <person name="Kukowka S."/>
            <person name="Myers E.W."/>
            <person name="Bohne A."/>
        </authorList>
    </citation>
    <scope>NUCLEOTIDE SEQUENCE [LARGE SCALE GENOMIC DNA]</scope>
    <source>
        <strain evidence="2">ZFMK-TIS-60720</strain>
        <tissue evidence="2">Whole Organism</tissue>
    </source>
</reference>
<keyword evidence="1" id="KW-0812">Transmembrane</keyword>
<protein>
    <submittedName>
        <fullName evidence="2">Uncharacterized protein</fullName>
    </submittedName>
</protein>
<name>A0AAN9CMJ1_9TELE</name>
<proteinExistence type="predicted"/>
<evidence type="ECO:0000256" key="1">
    <source>
        <dbReference type="SAM" id="Phobius"/>
    </source>
</evidence>